<feature type="compositionally biased region" description="Low complexity" evidence="3">
    <location>
        <begin position="288"/>
        <end position="300"/>
    </location>
</feature>
<evidence type="ECO:0000313" key="5">
    <source>
        <dbReference type="EMBL" id="KAK4518419.1"/>
    </source>
</evidence>
<keyword evidence="6" id="KW-1185">Reference proteome</keyword>
<gene>
    <name evidence="5" type="ORF">ATC70_008636</name>
</gene>
<dbReference type="GO" id="GO:0003677">
    <property type="term" value="F:DNA binding"/>
    <property type="evidence" value="ECO:0007669"/>
    <property type="project" value="UniProtKB-KW"/>
</dbReference>
<sequence length="1254" mass="138717">MSTIEEQLLALQQQFATLQAQLQAASMPNPVQSAEDTAMPTPMQSEESTAIPPLHSFGTRPHYEWSPSDALTDLMELDTPLHHSKPLPDSERRAIIESYPPMAHLDYRAPATIPTAAQIMNRGQKYEDQSLKSLQYLLSATFRPLDILIHEMFTHETGNPNLERYSTMLRDIRRLLLHVCSTMTQQRNNLALRVINPSFRLENDAEVNYTLPLDEFQQTLVQQTAARKATREATANRRQRRYNRNTPISSSPSNGSDPSFFRSGPPSQQGGFSNNNSNSNNFTSQYINKANNNNNNFQQNAHKKNSNPFLGGRLSKHSQQWTNITNNSFVINTVQHGYHIPFHTTPPTTTIPTSITPFSADQATLIDQAIQDLLDKSAIEKVSPHQVQQVPGFYSSMFVIPKKSGGVRPVFNLKNLNQYLDAPHFKMETIREVSLMIKRNDYLVSIDLSDAFLHVGLHQDSRRYLRLKWKDQVYQYCTTAFGLASSPFVFTKDLGVLRRLALNGGLQATSDGTGSTGGLFIAGSRIINQLPEIGSHSYSTVGTPRLCIEYQVHDSPTPCNQTEGHSSFNQAGTRQAASAVSQGYSQPDNEDTSGNICDIPSSSVHPSPLILQESVSEIRRGLGSSSPVGSSKSGRTSMVVCQHPQVERSVNAPINAQSDNVRGRQRYWMGLLMEDSAGPWLLDSGRGSPIDQLEGTTSCIHSPQNFPSAAEFNSANPDRQHNQLILHQQARRNSFSSADGISNTGMDMVSPQSHNDSGATHPGHTQQDRGLRVSTPVFQESMDDQTADISTDTAGLGTFFHRSIRGQDYEVATKVRVMDAGSRRSIYGCVIDNMDQLPESLRKSSLESHHTGIEQDQARTTFLGDSGGSVLAQCSVVPPPTTIGSFPALDVATTSGADNITQDSPPITTTELDALRVATIRQQLLKKNLNAQAVEDLLAAKLAPTGTNLSYRKNQLRFLEWATKNGVSFTSFTPVELVNFLSDIRSRYNLQVATLKTVRAAVAHLHDEPKGIRESELINSYIDTMMKQAPPVPIHRPTIDISPALTYARSIASRTTTSIKLLQQKLVFLLAMAAFLRPSDLARIPYNSCSITDTGCLTLQVVAPKETRRKRRIIKPFTIHPHASDIELCPVQCFKALRAHPGLASRPPGSQLFVKSHLIQQPLSSSTISSWLHRDFIALCTSEPNVSIRSLASSRALDLGVSRDDIVTLGNWTSSSTFENHYQRNQMAQVDFTSTVLSDSLDQFFDAHEDFSLD</sequence>
<dbReference type="InterPro" id="IPR043502">
    <property type="entry name" value="DNA/RNA_pol_sf"/>
</dbReference>
<keyword evidence="2" id="KW-0233">DNA recombination</keyword>
<dbReference type="InterPro" id="IPR010998">
    <property type="entry name" value="Integrase_recombinase_N"/>
</dbReference>
<dbReference type="Gene3D" id="3.10.10.10">
    <property type="entry name" value="HIV Type 1 Reverse Transcriptase, subunit A, domain 1"/>
    <property type="match status" value="1"/>
</dbReference>
<evidence type="ECO:0000259" key="4">
    <source>
        <dbReference type="Pfam" id="PF00078"/>
    </source>
</evidence>
<dbReference type="Gene3D" id="1.10.443.10">
    <property type="entry name" value="Intergrase catalytic core"/>
    <property type="match status" value="1"/>
</dbReference>
<dbReference type="GO" id="GO:0015074">
    <property type="term" value="P:DNA integration"/>
    <property type="evidence" value="ECO:0007669"/>
    <property type="project" value="InterPro"/>
</dbReference>
<reference evidence="5 6" key="1">
    <citation type="submission" date="2022-11" db="EMBL/GenBank/DDBJ databases">
        <title>Mucor velutinosus strain NIH1002 WGS.</title>
        <authorList>
            <person name="Subramanian P."/>
            <person name="Mullikin J.C."/>
            <person name="Segre J.A."/>
            <person name="Zelazny A.M."/>
        </authorList>
    </citation>
    <scope>NUCLEOTIDE SEQUENCE [LARGE SCALE GENOMIC DNA]</scope>
    <source>
        <strain evidence="5 6">NIH1002</strain>
    </source>
</reference>
<dbReference type="InterPro" id="IPR000477">
    <property type="entry name" value="RT_dom"/>
</dbReference>
<feature type="compositionally biased region" description="Polar residues" evidence="3">
    <location>
        <begin position="736"/>
        <end position="758"/>
    </location>
</feature>
<dbReference type="EMBL" id="JASEJX010000012">
    <property type="protein sequence ID" value="KAK4518419.1"/>
    <property type="molecule type" value="Genomic_DNA"/>
</dbReference>
<feature type="compositionally biased region" description="Polar residues" evidence="3">
    <location>
        <begin position="694"/>
        <end position="715"/>
    </location>
</feature>
<keyword evidence="1" id="KW-0238">DNA-binding</keyword>
<evidence type="ECO:0000256" key="1">
    <source>
        <dbReference type="ARBA" id="ARBA00023125"/>
    </source>
</evidence>
<dbReference type="InterPro" id="IPR013762">
    <property type="entry name" value="Integrase-like_cat_sf"/>
</dbReference>
<dbReference type="PANTHER" id="PTHR33066">
    <property type="entry name" value="INTEGRASE_SAM-LIKE_N DOMAIN-CONTAINING PROTEIN"/>
    <property type="match status" value="1"/>
</dbReference>
<name>A0AAN7HP36_9FUNG</name>
<protein>
    <recommendedName>
        <fullName evidence="4">Reverse transcriptase domain-containing protein</fullName>
    </recommendedName>
</protein>
<dbReference type="Gene3D" id="1.10.150.130">
    <property type="match status" value="1"/>
</dbReference>
<dbReference type="PANTHER" id="PTHR33066:SF2">
    <property type="entry name" value="FILAGGRIN-2-LIKE"/>
    <property type="match status" value="1"/>
</dbReference>
<dbReference type="GeneID" id="89952322"/>
<accession>A0AAN7HP36</accession>
<evidence type="ECO:0000313" key="6">
    <source>
        <dbReference type="Proteomes" id="UP001304243"/>
    </source>
</evidence>
<feature type="compositionally biased region" description="Low complexity" evidence="3">
    <location>
        <begin position="247"/>
        <end position="259"/>
    </location>
</feature>
<evidence type="ECO:0000256" key="3">
    <source>
        <dbReference type="SAM" id="MobiDB-lite"/>
    </source>
</evidence>
<dbReference type="InterPro" id="IPR043128">
    <property type="entry name" value="Rev_trsase/Diguanyl_cyclase"/>
</dbReference>
<feature type="region of interest" description="Disordered" evidence="3">
    <location>
        <begin position="222"/>
        <end position="314"/>
    </location>
</feature>
<dbReference type="InterPro" id="IPR011010">
    <property type="entry name" value="DNA_brk_join_enz"/>
</dbReference>
<organism evidence="5 6">
    <name type="scientific">Mucor velutinosus</name>
    <dbReference type="NCBI Taxonomy" id="708070"/>
    <lineage>
        <taxon>Eukaryota</taxon>
        <taxon>Fungi</taxon>
        <taxon>Fungi incertae sedis</taxon>
        <taxon>Mucoromycota</taxon>
        <taxon>Mucoromycotina</taxon>
        <taxon>Mucoromycetes</taxon>
        <taxon>Mucorales</taxon>
        <taxon>Mucorineae</taxon>
        <taxon>Mucoraceae</taxon>
        <taxon>Mucor</taxon>
    </lineage>
</organism>
<dbReference type="SUPFAM" id="SSF56349">
    <property type="entry name" value="DNA breaking-rejoining enzymes"/>
    <property type="match status" value="1"/>
</dbReference>
<evidence type="ECO:0000256" key="2">
    <source>
        <dbReference type="ARBA" id="ARBA00023172"/>
    </source>
</evidence>
<dbReference type="AlphaFoldDB" id="A0AAN7HP36"/>
<feature type="region of interest" description="Disordered" evidence="3">
    <location>
        <begin position="558"/>
        <end position="592"/>
    </location>
</feature>
<dbReference type="Pfam" id="PF00078">
    <property type="entry name" value="RVT_1"/>
    <property type="match status" value="1"/>
</dbReference>
<comment type="caution">
    <text evidence="5">The sequence shown here is derived from an EMBL/GenBank/DDBJ whole genome shotgun (WGS) entry which is preliminary data.</text>
</comment>
<proteinExistence type="predicted"/>
<dbReference type="Proteomes" id="UP001304243">
    <property type="component" value="Unassembled WGS sequence"/>
</dbReference>
<dbReference type="RefSeq" id="XP_064685085.1">
    <property type="nucleotide sequence ID" value="XM_064827883.1"/>
</dbReference>
<dbReference type="SUPFAM" id="SSF56672">
    <property type="entry name" value="DNA/RNA polymerases"/>
    <property type="match status" value="1"/>
</dbReference>
<dbReference type="GO" id="GO:0006310">
    <property type="term" value="P:DNA recombination"/>
    <property type="evidence" value="ECO:0007669"/>
    <property type="project" value="UniProtKB-KW"/>
</dbReference>
<feature type="region of interest" description="Disordered" evidence="3">
    <location>
        <begin position="683"/>
        <end position="715"/>
    </location>
</feature>
<feature type="domain" description="Reverse transcriptase" evidence="4">
    <location>
        <begin position="400"/>
        <end position="492"/>
    </location>
</feature>
<dbReference type="Gene3D" id="3.30.70.270">
    <property type="match status" value="1"/>
</dbReference>
<feature type="region of interest" description="Disordered" evidence="3">
    <location>
        <begin position="736"/>
        <end position="770"/>
    </location>
</feature>